<evidence type="ECO:0000313" key="3">
    <source>
        <dbReference type="Proteomes" id="UP001071230"/>
    </source>
</evidence>
<evidence type="ECO:0000313" key="2">
    <source>
        <dbReference type="EMBL" id="CEJ07464.1"/>
    </source>
</evidence>
<dbReference type="KEGG" id="aacx:DEACI_2041"/>
<dbReference type="AlphaFoldDB" id="A0A8S0Y2Y9"/>
<dbReference type="EMBL" id="CDGJ01000055">
    <property type="protein sequence ID" value="CEJ07464.1"/>
    <property type="molecule type" value="Genomic_DNA"/>
</dbReference>
<gene>
    <name evidence="2" type="ORF">DEACI_1930</name>
    <name evidence="1" type="ORF">DEACI_2041</name>
</gene>
<sequence length="72" mass="8191">MALQAIKALKKDQCLLLCLKIKKNGFAFMKTTDLSLSAAYLRDNRMRNDSFFQSQIGLFPDPLSQTGQLQQH</sequence>
<dbReference type="EMBL" id="LR746496">
    <property type="protein sequence ID" value="CAA7601375.1"/>
    <property type="molecule type" value="Genomic_DNA"/>
</dbReference>
<reference evidence="2" key="1">
    <citation type="submission" date="2014-11" db="EMBL/GenBank/DDBJ databases">
        <authorList>
            <person name="Hornung B.V."/>
        </authorList>
    </citation>
    <scope>NUCLEOTIDE SEQUENCE</scope>
    <source>
        <strain evidence="2">INE</strain>
    </source>
</reference>
<proteinExistence type="predicted"/>
<organism evidence="1">
    <name type="scientific">Acididesulfobacillus acetoxydans</name>
    <dbReference type="NCBI Taxonomy" id="1561005"/>
    <lineage>
        <taxon>Bacteria</taxon>
        <taxon>Bacillati</taxon>
        <taxon>Bacillota</taxon>
        <taxon>Clostridia</taxon>
        <taxon>Eubacteriales</taxon>
        <taxon>Peptococcaceae</taxon>
        <taxon>Acididesulfobacillus</taxon>
    </lineage>
</organism>
<accession>A0A8S0Y2Y9</accession>
<name>A0A8S0Y2Y9_9FIRM</name>
<dbReference type="Proteomes" id="UP001071230">
    <property type="component" value="Unassembled WGS sequence"/>
</dbReference>
<dbReference type="Proteomes" id="UP000836597">
    <property type="component" value="Chromosome"/>
</dbReference>
<reference evidence="1" key="2">
    <citation type="submission" date="2020-01" db="EMBL/GenBank/DDBJ databases">
        <authorList>
            <person name="Hornung B."/>
        </authorList>
    </citation>
    <scope>NUCLEOTIDE SEQUENCE</scope>
    <source>
        <strain evidence="1">PacBioINE</strain>
    </source>
</reference>
<keyword evidence="3" id="KW-1185">Reference proteome</keyword>
<evidence type="ECO:0000313" key="1">
    <source>
        <dbReference type="EMBL" id="CAA7601375.1"/>
    </source>
</evidence>
<protein>
    <submittedName>
        <fullName evidence="1">Uncharacterized protein</fullName>
    </submittedName>
</protein>